<protein>
    <submittedName>
        <fullName evidence="1">Uncharacterized protein</fullName>
    </submittedName>
</protein>
<evidence type="ECO:0000313" key="2">
    <source>
        <dbReference type="Proteomes" id="UP000011770"/>
    </source>
</evidence>
<name>M3FIA4_9LEPT</name>
<reference evidence="1 2" key="1">
    <citation type="submission" date="2013-01" db="EMBL/GenBank/DDBJ databases">
        <authorList>
            <person name="Harkins D.M."/>
            <person name="Durkin A.S."/>
            <person name="Brinkac L.M."/>
            <person name="Haft D.H."/>
            <person name="Selengut J.D."/>
            <person name="Sanka R."/>
            <person name="DePew J."/>
            <person name="Purushe J."/>
            <person name="Tulsiani S.M."/>
            <person name="Graham G.C."/>
            <person name="Burns M.-A."/>
            <person name="Dohnt M.F."/>
            <person name="Smythe L.D."/>
            <person name="McKay D.B."/>
            <person name="Craig S.B."/>
            <person name="Vinetz J.M."/>
            <person name="Sutton G.G."/>
            <person name="Nierman W.C."/>
            <person name="Fouts D.E."/>
        </authorList>
    </citation>
    <scope>NUCLEOTIDE SEQUENCE [LARGE SCALE GENOMIC DNA]</scope>
    <source>
        <strain evidence="1 2">LT2116</strain>
    </source>
</reference>
<sequence length="50" mass="5724">MGRKFHKGFVGIPTDLFSDPSTCGVGYGKERFSEMAIGEFKRKFYPDEMK</sequence>
<dbReference type="Proteomes" id="UP000011770">
    <property type="component" value="Unassembled WGS sequence"/>
</dbReference>
<accession>M3FIA4</accession>
<gene>
    <name evidence="1" type="ORF">LEP1GSC188_2494</name>
</gene>
<dbReference type="AlphaFoldDB" id="M3FIA4"/>
<evidence type="ECO:0000313" key="1">
    <source>
        <dbReference type="EMBL" id="EMF80192.1"/>
    </source>
</evidence>
<proteinExistence type="predicted"/>
<organism evidence="1 2">
    <name type="scientific">Leptospira weilii serovar Topaz str. LT2116</name>
    <dbReference type="NCBI Taxonomy" id="1088540"/>
    <lineage>
        <taxon>Bacteria</taxon>
        <taxon>Pseudomonadati</taxon>
        <taxon>Spirochaetota</taxon>
        <taxon>Spirochaetia</taxon>
        <taxon>Leptospirales</taxon>
        <taxon>Leptospiraceae</taxon>
        <taxon>Leptospira</taxon>
    </lineage>
</organism>
<dbReference type="EMBL" id="AHOR02000061">
    <property type="protein sequence ID" value="EMF80192.1"/>
    <property type="molecule type" value="Genomic_DNA"/>
</dbReference>
<comment type="caution">
    <text evidence="1">The sequence shown here is derived from an EMBL/GenBank/DDBJ whole genome shotgun (WGS) entry which is preliminary data.</text>
</comment>